<evidence type="ECO:0000256" key="2">
    <source>
        <dbReference type="ARBA" id="ARBA00005005"/>
    </source>
</evidence>
<dbReference type="GO" id="GO:0005739">
    <property type="term" value="C:mitochondrion"/>
    <property type="evidence" value="ECO:0007669"/>
    <property type="project" value="UniProtKB-SubCell"/>
</dbReference>
<evidence type="ECO:0000259" key="12">
    <source>
        <dbReference type="Pfam" id="PF02803"/>
    </source>
</evidence>
<feature type="domain" description="Thiolase C-terminal" evidence="12">
    <location>
        <begin position="111"/>
        <end position="250"/>
    </location>
</feature>
<evidence type="ECO:0000313" key="14">
    <source>
        <dbReference type="WBParaSite" id="ACRNAN_scaffold47.g16012.t1"/>
    </source>
</evidence>
<sequence length="254" mass="27251">MGHSGDRLAAAFNVSREEQDIFSIRSHSNAEKATKAGLLTDIAPIFVPGKKGKTVSTDNGIRVSTPEQMAKLKPAFVKPHGTVTAGNASFLTDGASAALISTEEWAKKKGYKPLAYLRDHIFVAHDPKDQLLLGPAYAIPKLLEKNGLSLKDIDVFEIHEAFAGQILSNINALDSDYFCKNYMKRSGKFGRLPLEKLNLWGGSLSLGHPFGATGVRLLAHAANRLKHEKGHIAVVAACAAGGHGVGMLVEAYPQ</sequence>
<dbReference type="NCBIfam" id="TIGR01930">
    <property type="entry name" value="AcCoA-C-Actrans"/>
    <property type="match status" value="1"/>
</dbReference>
<dbReference type="InterPro" id="IPR016039">
    <property type="entry name" value="Thiolase-like"/>
</dbReference>
<evidence type="ECO:0000256" key="8">
    <source>
        <dbReference type="ARBA" id="ARBA00023315"/>
    </source>
</evidence>
<dbReference type="PROSITE" id="PS00099">
    <property type="entry name" value="THIOLASE_3"/>
    <property type="match status" value="1"/>
</dbReference>
<dbReference type="InterPro" id="IPR020613">
    <property type="entry name" value="Thiolase_CS"/>
</dbReference>
<evidence type="ECO:0000256" key="9">
    <source>
        <dbReference type="ARBA" id="ARBA00024073"/>
    </source>
</evidence>
<evidence type="ECO:0000256" key="5">
    <source>
        <dbReference type="ARBA" id="ARBA00022832"/>
    </source>
</evidence>
<dbReference type="InterPro" id="IPR002155">
    <property type="entry name" value="Thiolase"/>
</dbReference>
<dbReference type="Gene3D" id="3.40.47.10">
    <property type="match status" value="1"/>
</dbReference>
<reference evidence="14" key="1">
    <citation type="submission" date="2022-11" db="UniProtKB">
        <authorList>
            <consortium name="WormBaseParasite"/>
        </authorList>
    </citation>
    <scope>IDENTIFICATION</scope>
</reference>
<proteinExistence type="inferred from homology"/>
<keyword evidence="5" id="KW-0276">Fatty acid metabolism</keyword>
<dbReference type="GO" id="GO:0006635">
    <property type="term" value="P:fatty acid beta-oxidation"/>
    <property type="evidence" value="ECO:0007669"/>
    <property type="project" value="TreeGrafter"/>
</dbReference>
<keyword evidence="13" id="KW-1185">Reference proteome</keyword>
<feature type="domain" description="Thiolase N-terminal" evidence="11">
    <location>
        <begin position="1"/>
        <end position="104"/>
    </location>
</feature>
<evidence type="ECO:0000256" key="4">
    <source>
        <dbReference type="ARBA" id="ARBA00022679"/>
    </source>
</evidence>
<dbReference type="EC" id="2.3.1.16" evidence="9"/>
<evidence type="ECO:0000256" key="1">
    <source>
        <dbReference type="ARBA" id="ARBA00004173"/>
    </source>
</evidence>
<accession>A0A914E0L7</accession>
<keyword evidence="4 10" id="KW-0808">Transferase</keyword>
<evidence type="ECO:0000259" key="11">
    <source>
        <dbReference type="Pfam" id="PF00108"/>
    </source>
</evidence>
<dbReference type="SUPFAM" id="SSF53901">
    <property type="entry name" value="Thiolase-like"/>
    <property type="match status" value="2"/>
</dbReference>
<comment type="subcellular location">
    <subcellularLocation>
        <location evidence="1">Mitochondrion</location>
    </subcellularLocation>
</comment>
<name>A0A914E0L7_9BILA</name>
<evidence type="ECO:0000313" key="13">
    <source>
        <dbReference type="Proteomes" id="UP000887540"/>
    </source>
</evidence>
<keyword evidence="7" id="KW-0496">Mitochondrion</keyword>
<keyword evidence="6" id="KW-0443">Lipid metabolism</keyword>
<dbReference type="PROSITE" id="PS00737">
    <property type="entry name" value="THIOLASE_2"/>
    <property type="match status" value="1"/>
</dbReference>
<keyword evidence="8 10" id="KW-0012">Acyltransferase</keyword>
<dbReference type="InterPro" id="IPR020610">
    <property type="entry name" value="Thiolase_AS"/>
</dbReference>
<evidence type="ECO:0000256" key="10">
    <source>
        <dbReference type="RuleBase" id="RU003557"/>
    </source>
</evidence>
<evidence type="ECO:0000256" key="3">
    <source>
        <dbReference type="ARBA" id="ARBA00010982"/>
    </source>
</evidence>
<evidence type="ECO:0000256" key="7">
    <source>
        <dbReference type="ARBA" id="ARBA00023128"/>
    </source>
</evidence>
<organism evidence="13 14">
    <name type="scientific">Acrobeloides nanus</name>
    <dbReference type="NCBI Taxonomy" id="290746"/>
    <lineage>
        <taxon>Eukaryota</taxon>
        <taxon>Metazoa</taxon>
        <taxon>Ecdysozoa</taxon>
        <taxon>Nematoda</taxon>
        <taxon>Chromadorea</taxon>
        <taxon>Rhabditida</taxon>
        <taxon>Tylenchina</taxon>
        <taxon>Cephalobomorpha</taxon>
        <taxon>Cephaloboidea</taxon>
        <taxon>Cephalobidae</taxon>
        <taxon>Acrobeloides</taxon>
    </lineage>
</organism>
<dbReference type="PANTHER" id="PTHR18919">
    <property type="entry name" value="ACETYL-COA C-ACYLTRANSFERASE"/>
    <property type="match status" value="1"/>
</dbReference>
<protein>
    <recommendedName>
        <fullName evidence="9">acetyl-CoA C-acyltransferase</fullName>
        <ecNumber evidence="9">2.3.1.16</ecNumber>
    </recommendedName>
</protein>
<dbReference type="PANTHER" id="PTHR18919:SF153">
    <property type="entry name" value="TRIFUNCTIONAL ENZYME SUBUNIT BETA, MITOCHONDRIAL"/>
    <property type="match status" value="1"/>
</dbReference>
<comment type="pathway">
    <text evidence="2">Lipid metabolism; fatty acid beta-oxidation.</text>
</comment>
<dbReference type="AlphaFoldDB" id="A0A914E0L7"/>
<dbReference type="Proteomes" id="UP000887540">
    <property type="component" value="Unplaced"/>
</dbReference>
<dbReference type="InterPro" id="IPR020616">
    <property type="entry name" value="Thiolase_N"/>
</dbReference>
<dbReference type="CDD" id="cd00751">
    <property type="entry name" value="thiolase"/>
    <property type="match status" value="1"/>
</dbReference>
<evidence type="ECO:0000256" key="6">
    <source>
        <dbReference type="ARBA" id="ARBA00023098"/>
    </source>
</evidence>
<dbReference type="InterPro" id="IPR020617">
    <property type="entry name" value="Thiolase_C"/>
</dbReference>
<dbReference type="GO" id="GO:0003988">
    <property type="term" value="F:acetyl-CoA C-acyltransferase activity"/>
    <property type="evidence" value="ECO:0007669"/>
    <property type="project" value="UniProtKB-EC"/>
</dbReference>
<dbReference type="WBParaSite" id="ACRNAN_scaffold47.g16012.t1">
    <property type="protein sequence ID" value="ACRNAN_scaffold47.g16012.t1"/>
    <property type="gene ID" value="ACRNAN_scaffold47.g16012"/>
</dbReference>
<dbReference type="Pfam" id="PF00108">
    <property type="entry name" value="Thiolase_N"/>
    <property type="match status" value="1"/>
</dbReference>
<dbReference type="Pfam" id="PF02803">
    <property type="entry name" value="Thiolase_C"/>
    <property type="match status" value="1"/>
</dbReference>
<comment type="similarity">
    <text evidence="3 10">Belongs to the thiolase-like superfamily. Thiolase family.</text>
</comment>